<organism evidence="1 2">
    <name type="scientific">Pseudoalteromonas luteoviolacea</name>
    <dbReference type="NCBI Taxonomy" id="43657"/>
    <lineage>
        <taxon>Bacteria</taxon>
        <taxon>Pseudomonadati</taxon>
        <taxon>Pseudomonadota</taxon>
        <taxon>Gammaproteobacteria</taxon>
        <taxon>Alteromonadales</taxon>
        <taxon>Pseudoalteromonadaceae</taxon>
        <taxon>Pseudoalteromonas</taxon>
    </lineage>
</organism>
<dbReference type="OrthoDB" id="6314309at2"/>
<comment type="caution">
    <text evidence="1">The sequence shown here is derived from an EMBL/GenBank/DDBJ whole genome shotgun (WGS) entry which is preliminary data.</text>
</comment>
<evidence type="ECO:0000313" key="2">
    <source>
        <dbReference type="Proteomes" id="UP000031327"/>
    </source>
</evidence>
<dbReference type="EMBL" id="JWIC01000003">
    <property type="protein sequence ID" value="KID58637.1"/>
    <property type="molecule type" value="Genomic_DNA"/>
</dbReference>
<reference evidence="1 2" key="1">
    <citation type="submission" date="2014-12" db="EMBL/GenBank/DDBJ databases">
        <title>Draft Genome Sequence of Pseudoalteromonas luteoviolacea HI1.</title>
        <authorList>
            <person name="Asahina A.Y."/>
            <person name="Hadfield M.G."/>
        </authorList>
    </citation>
    <scope>NUCLEOTIDE SEQUENCE [LARGE SCALE GENOMIC DNA]</scope>
    <source>
        <strain evidence="1 2">HI1</strain>
    </source>
</reference>
<dbReference type="AlphaFoldDB" id="A0A0C1QUM9"/>
<protein>
    <submittedName>
        <fullName evidence="1">Uncharacterized protein</fullName>
    </submittedName>
</protein>
<accession>A0A0C1QUM9</accession>
<sequence length="182" mass="20322">MNDVINELNIELQNSDEIQHSGSIFDFNAQFNPQKSSDQAVITFDPSTSQKEDINYANTPFKVELSEDQYQYGIAVNFLYKLDDDTAKNYLISAANIKQLDNVESFSTSILNNSTSGYSKSVLKLAVIVPTDLPFDIKTELKFDIVLADRVSKTPLDSNLDTDTANLIIDPILIIGRPIPPR</sequence>
<evidence type="ECO:0000313" key="1">
    <source>
        <dbReference type="EMBL" id="KID58637.1"/>
    </source>
</evidence>
<dbReference type="RefSeq" id="WP_039607808.1">
    <property type="nucleotide sequence ID" value="NZ_JWIC01000003.1"/>
</dbReference>
<proteinExistence type="predicted"/>
<dbReference type="Proteomes" id="UP000031327">
    <property type="component" value="Unassembled WGS sequence"/>
</dbReference>
<gene>
    <name evidence="1" type="ORF">JF50_01845</name>
</gene>
<name>A0A0C1QUM9_9GAMM</name>